<dbReference type="OrthoDB" id="4641441at2"/>
<feature type="compositionally biased region" description="Pro residues" evidence="1">
    <location>
        <begin position="164"/>
        <end position="190"/>
    </location>
</feature>
<evidence type="ECO:0000256" key="1">
    <source>
        <dbReference type="SAM" id="MobiDB-lite"/>
    </source>
</evidence>
<sequence length="219" mass="22781">MTATRRRLLVYSAPVVVIVLLFAVKLISAVLAGNAAVSHFAESDGAALERDAGVLGIVNIIEPARAPFAAGTAAALQGRLDDADREFSQALARTDQRDSCSVRVNLAVVREAQGDNAAATFDAQPAVDHYLAAKRVLEQAPADCLDAHTDTTARLDSKVAAVATPPPPPAPRPSLPPPATVPAAPAPGSVPPADQGNRLDPGQGDPMERLRRILQDAAR</sequence>
<organism evidence="3 5">
    <name type="scientific">Mycolicibacterium diernhoferi</name>
    <dbReference type="NCBI Taxonomy" id="1801"/>
    <lineage>
        <taxon>Bacteria</taxon>
        <taxon>Bacillati</taxon>
        <taxon>Actinomycetota</taxon>
        <taxon>Actinomycetes</taxon>
        <taxon>Mycobacteriales</taxon>
        <taxon>Mycobacteriaceae</taxon>
        <taxon>Mycolicibacterium</taxon>
    </lineage>
</organism>
<dbReference type="SUPFAM" id="SSF48452">
    <property type="entry name" value="TPR-like"/>
    <property type="match status" value="1"/>
</dbReference>
<evidence type="ECO:0000313" key="5">
    <source>
        <dbReference type="Proteomes" id="UP000220340"/>
    </source>
</evidence>
<evidence type="ECO:0000313" key="4">
    <source>
        <dbReference type="Proteomes" id="UP000191039"/>
    </source>
</evidence>
<name>A0A1Q4H621_9MYCO</name>
<reference evidence="2 4" key="1">
    <citation type="submission" date="2016-09" db="EMBL/GenBank/DDBJ databases">
        <title>genome sequences of unsequenced Mycobacteria.</title>
        <authorList>
            <person name="Greninger A.L."/>
            <person name="Jerome K.R."/>
            <person name="Mcnair B."/>
            <person name="Wallis C."/>
            <person name="Fang F."/>
        </authorList>
    </citation>
    <scope>NUCLEOTIDE SEQUENCE [LARGE SCALE GENOMIC DNA]</scope>
    <source>
        <strain evidence="2 4">BM1</strain>
    </source>
</reference>
<reference evidence="3 5" key="2">
    <citation type="submission" date="2017-10" db="EMBL/GenBank/DDBJ databases">
        <title>The new phylogeny of genus Mycobacterium.</title>
        <authorList>
            <person name="Tortoli E."/>
            <person name="Trovato A."/>
            <person name="Cirillo D.M."/>
        </authorList>
    </citation>
    <scope>NUCLEOTIDE SEQUENCE [LARGE SCALE GENOMIC DNA]</scope>
    <source>
        <strain evidence="3 5">IP141170001</strain>
    </source>
</reference>
<feature type="region of interest" description="Disordered" evidence="1">
    <location>
        <begin position="161"/>
        <end position="219"/>
    </location>
</feature>
<protein>
    <submittedName>
        <fullName evidence="3">Uncharacterized protein</fullName>
    </submittedName>
</protein>
<dbReference type="AlphaFoldDB" id="A0A1Q4H621"/>
<dbReference type="EMBL" id="PDCR01000010">
    <property type="protein sequence ID" value="PEG54755.1"/>
    <property type="molecule type" value="Genomic_DNA"/>
</dbReference>
<comment type="caution">
    <text evidence="3">The sequence shown here is derived from an EMBL/GenBank/DDBJ whole genome shotgun (WGS) entry which is preliminary data.</text>
</comment>
<dbReference type="STRING" id="1801.BRW64_24855"/>
<evidence type="ECO:0000313" key="3">
    <source>
        <dbReference type="EMBL" id="PEG54755.1"/>
    </source>
</evidence>
<accession>A0A1Q4H621</accession>
<dbReference type="InterPro" id="IPR011990">
    <property type="entry name" value="TPR-like_helical_dom_sf"/>
</dbReference>
<feature type="compositionally biased region" description="Basic and acidic residues" evidence="1">
    <location>
        <begin position="206"/>
        <end position="219"/>
    </location>
</feature>
<dbReference type="Proteomes" id="UP000220340">
    <property type="component" value="Unassembled WGS sequence"/>
</dbReference>
<dbReference type="RefSeq" id="WP_073859130.1">
    <property type="nucleotide sequence ID" value="NZ_BAAATC010000015.1"/>
</dbReference>
<evidence type="ECO:0000313" key="2">
    <source>
        <dbReference type="EMBL" id="OPE53420.1"/>
    </source>
</evidence>
<proteinExistence type="predicted"/>
<dbReference type="EMBL" id="MIJD01000159">
    <property type="protein sequence ID" value="OPE53420.1"/>
    <property type="molecule type" value="Genomic_DNA"/>
</dbReference>
<dbReference type="Proteomes" id="UP000191039">
    <property type="component" value="Unassembled WGS sequence"/>
</dbReference>
<keyword evidence="5" id="KW-1185">Reference proteome</keyword>
<gene>
    <name evidence="2" type="ORF">BV510_15645</name>
    <name evidence="3" type="ORF">CRI78_09640</name>
</gene>